<name>A0A2H0TXG2_9BACT</name>
<gene>
    <name evidence="1" type="ORF">COU32_04035</name>
</gene>
<dbReference type="EMBL" id="PFBY01000042">
    <property type="protein sequence ID" value="PIR76097.1"/>
    <property type="molecule type" value="Genomic_DNA"/>
</dbReference>
<sequence length="84" mass="9350">MDNRTKWMSVQLRAVAEGTVQEDSGEKLRAEGRLMAICNLLETFPKDWISGPGALNILGQLMLMEAAFPTYKEILKPAIDALNK</sequence>
<proteinExistence type="predicted"/>
<reference evidence="2" key="1">
    <citation type="submission" date="2017-09" db="EMBL/GenBank/DDBJ databases">
        <title>Depth-based differentiation of microbial function through sediment-hosted aquifers and enrichment of novel symbionts in the deep terrestrial subsurface.</title>
        <authorList>
            <person name="Probst A.J."/>
            <person name="Ladd B."/>
            <person name="Jarett J.K."/>
            <person name="Geller-Mcgrath D.E."/>
            <person name="Sieber C.M.K."/>
            <person name="Emerson J.B."/>
            <person name="Anantharaman K."/>
            <person name="Thomas B.C."/>
            <person name="Malmstrom R."/>
            <person name="Stieglmeier M."/>
            <person name="Klingl A."/>
            <person name="Woyke T."/>
            <person name="Ryan C.M."/>
            <person name="Banfield J.F."/>
        </authorList>
    </citation>
    <scope>NUCLEOTIDE SEQUENCE [LARGE SCALE GENOMIC DNA]</scope>
</reference>
<organism evidence="1 2">
    <name type="scientific">Candidatus Magasanikbacteria bacterium CG10_big_fil_rev_8_21_14_0_10_42_10</name>
    <dbReference type="NCBI Taxonomy" id="1974649"/>
    <lineage>
        <taxon>Bacteria</taxon>
        <taxon>Candidatus Magasanikiibacteriota</taxon>
    </lineage>
</organism>
<protein>
    <submittedName>
        <fullName evidence="1">Uncharacterized protein</fullName>
    </submittedName>
</protein>
<dbReference type="Proteomes" id="UP000231530">
    <property type="component" value="Unassembled WGS sequence"/>
</dbReference>
<accession>A0A2H0TXG2</accession>
<dbReference type="AlphaFoldDB" id="A0A2H0TXG2"/>
<evidence type="ECO:0000313" key="1">
    <source>
        <dbReference type="EMBL" id="PIR76097.1"/>
    </source>
</evidence>
<evidence type="ECO:0000313" key="2">
    <source>
        <dbReference type="Proteomes" id="UP000231530"/>
    </source>
</evidence>
<comment type="caution">
    <text evidence="1">The sequence shown here is derived from an EMBL/GenBank/DDBJ whole genome shotgun (WGS) entry which is preliminary data.</text>
</comment>